<dbReference type="InterPro" id="IPR036388">
    <property type="entry name" value="WH-like_DNA-bd_sf"/>
</dbReference>
<dbReference type="EMBL" id="BQKM01000007">
    <property type="protein sequence ID" value="GJN53629.1"/>
    <property type="molecule type" value="Genomic_DNA"/>
</dbReference>
<dbReference type="Proteomes" id="UP001054892">
    <property type="component" value="Unassembled WGS sequence"/>
</dbReference>
<evidence type="ECO:0000256" key="7">
    <source>
        <dbReference type="ARBA" id="ARBA00023163"/>
    </source>
</evidence>
<evidence type="ECO:0000313" key="12">
    <source>
        <dbReference type="Proteomes" id="UP001054892"/>
    </source>
</evidence>
<organism evidence="9 11">
    <name type="scientific">Pseudomonas tohonis</name>
    <dbReference type="NCBI Taxonomy" id="2725477"/>
    <lineage>
        <taxon>Bacteria</taxon>
        <taxon>Pseudomonadati</taxon>
        <taxon>Pseudomonadota</taxon>
        <taxon>Gammaproteobacteria</taxon>
        <taxon>Pseudomonadales</taxon>
        <taxon>Pseudomonadaceae</taxon>
        <taxon>Pseudomonas</taxon>
    </lineage>
</organism>
<dbReference type="GO" id="GO:0003700">
    <property type="term" value="F:DNA-binding transcription factor activity"/>
    <property type="evidence" value="ECO:0007669"/>
    <property type="project" value="InterPro"/>
</dbReference>
<evidence type="ECO:0000256" key="6">
    <source>
        <dbReference type="ARBA" id="ARBA00023125"/>
    </source>
</evidence>
<evidence type="ECO:0000256" key="5">
    <source>
        <dbReference type="ARBA" id="ARBA00023015"/>
    </source>
</evidence>
<dbReference type="Pfam" id="PF00392">
    <property type="entry name" value="GntR"/>
    <property type="match status" value="1"/>
</dbReference>
<dbReference type="Proteomes" id="UP000509383">
    <property type="component" value="Chromosome"/>
</dbReference>
<comment type="similarity">
    <text evidence="1">In the C-terminal section; belongs to the class-I pyridoxal-phosphate-dependent aminotransferase family.</text>
</comment>
<evidence type="ECO:0000256" key="1">
    <source>
        <dbReference type="ARBA" id="ARBA00005384"/>
    </source>
</evidence>
<evidence type="ECO:0000256" key="4">
    <source>
        <dbReference type="ARBA" id="ARBA00022898"/>
    </source>
</evidence>
<dbReference type="PANTHER" id="PTHR46577:SF2">
    <property type="entry name" value="TRANSCRIPTIONAL REGULATORY PROTEIN"/>
    <property type="match status" value="1"/>
</dbReference>
<dbReference type="InterPro" id="IPR004839">
    <property type="entry name" value="Aminotransferase_I/II_large"/>
</dbReference>
<name>A0A6J4DZ75_9PSED</name>
<reference evidence="9 11" key="1">
    <citation type="submission" date="2020-05" db="EMBL/GenBank/DDBJ databases">
        <title>Characterization of novel class B3 metallo-beta-lactamase from novel Pseudomonas species.</title>
        <authorList>
            <person name="Yamada K."/>
            <person name="Aoki K."/>
            <person name="Ishii Y."/>
        </authorList>
    </citation>
    <scope>NUCLEOTIDE SEQUENCE [LARGE SCALE GENOMIC DNA]</scope>
    <source>
        <strain evidence="9 11">TUM18999</strain>
        <strain evidence="10 12">TUM20286</strain>
    </source>
</reference>
<dbReference type="EMBL" id="AP023189">
    <property type="protein sequence ID" value="BCG22405.1"/>
    <property type="molecule type" value="Genomic_DNA"/>
</dbReference>
<dbReference type="PANTHER" id="PTHR46577">
    <property type="entry name" value="HTH-TYPE TRANSCRIPTIONAL REGULATORY PROTEIN GABR"/>
    <property type="match status" value="1"/>
</dbReference>
<keyword evidence="12" id="KW-1185">Reference proteome</keyword>
<dbReference type="Gene3D" id="1.10.10.10">
    <property type="entry name" value="Winged helix-like DNA-binding domain superfamily/Winged helix DNA-binding domain"/>
    <property type="match status" value="1"/>
</dbReference>
<protein>
    <submittedName>
        <fullName evidence="9">GntR family transcriptional regulator</fullName>
    </submittedName>
</protein>
<dbReference type="GO" id="GO:0030170">
    <property type="term" value="F:pyridoxal phosphate binding"/>
    <property type="evidence" value="ECO:0007669"/>
    <property type="project" value="InterPro"/>
</dbReference>
<dbReference type="Pfam" id="PF00155">
    <property type="entry name" value="Aminotran_1_2"/>
    <property type="match status" value="1"/>
</dbReference>
<evidence type="ECO:0000313" key="9">
    <source>
        <dbReference type="EMBL" id="BCG22405.1"/>
    </source>
</evidence>
<evidence type="ECO:0000313" key="11">
    <source>
        <dbReference type="Proteomes" id="UP000509383"/>
    </source>
</evidence>
<dbReference type="InterPro" id="IPR036390">
    <property type="entry name" value="WH_DNA-bd_sf"/>
</dbReference>
<keyword evidence="2" id="KW-0032">Aminotransferase</keyword>
<dbReference type="InterPro" id="IPR051446">
    <property type="entry name" value="HTH_trans_reg/aminotransferase"/>
</dbReference>
<dbReference type="FunFam" id="3.40.640.10:FF:000023">
    <property type="entry name" value="Transcriptional regulator, GntR family"/>
    <property type="match status" value="1"/>
</dbReference>
<evidence type="ECO:0000313" key="10">
    <source>
        <dbReference type="EMBL" id="GJN53629.1"/>
    </source>
</evidence>
<dbReference type="GO" id="GO:0008483">
    <property type="term" value="F:transaminase activity"/>
    <property type="evidence" value="ECO:0007669"/>
    <property type="project" value="UniProtKB-KW"/>
</dbReference>
<keyword evidence="3" id="KW-0808">Transferase</keyword>
<evidence type="ECO:0000256" key="3">
    <source>
        <dbReference type="ARBA" id="ARBA00022679"/>
    </source>
</evidence>
<evidence type="ECO:0000259" key="8">
    <source>
        <dbReference type="PROSITE" id="PS50949"/>
    </source>
</evidence>
<evidence type="ECO:0000256" key="2">
    <source>
        <dbReference type="ARBA" id="ARBA00022576"/>
    </source>
</evidence>
<keyword evidence="6" id="KW-0238">DNA-binding</keyword>
<proteinExistence type="inferred from homology"/>
<gene>
    <name evidence="9" type="ORF">TUM18999_05960</name>
    <name evidence="10" type="ORF">TUM20286_33810</name>
</gene>
<dbReference type="Gene3D" id="3.40.640.10">
    <property type="entry name" value="Type I PLP-dependent aspartate aminotransferase-like (Major domain)"/>
    <property type="match status" value="1"/>
</dbReference>
<dbReference type="AlphaFoldDB" id="A0A6J4DZ75"/>
<dbReference type="InterPro" id="IPR015422">
    <property type="entry name" value="PyrdxlP-dep_Trfase_small"/>
</dbReference>
<dbReference type="InterPro" id="IPR015421">
    <property type="entry name" value="PyrdxlP-dep_Trfase_major"/>
</dbReference>
<dbReference type="InterPro" id="IPR015424">
    <property type="entry name" value="PyrdxlP-dep_Trfase"/>
</dbReference>
<keyword evidence="7" id="KW-0804">Transcription</keyword>
<dbReference type="SUPFAM" id="SSF53383">
    <property type="entry name" value="PLP-dependent transferases"/>
    <property type="match status" value="1"/>
</dbReference>
<keyword evidence="5" id="KW-0805">Transcription regulation</keyword>
<dbReference type="GO" id="GO:0003677">
    <property type="term" value="F:DNA binding"/>
    <property type="evidence" value="ECO:0007669"/>
    <property type="project" value="UniProtKB-KW"/>
</dbReference>
<dbReference type="Gene3D" id="3.90.1150.10">
    <property type="entry name" value="Aspartate Aminotransferase, domain 1"/>
    <property type="match status" value="1"/>
</dbReference>
<dbReference type="KEGG" id="ptw:TUM18999_05960"/>
<dbReference type="PROSITE" id="PS50949">
    <property type="entry name" value="HTH_GNTR"/>
    <property type="match status" value="1"/>
</dbReference>
<dbReference type="CDD" id="cd07377">
    <property type="entry name" value="WHTH_GntR"/>
    <property type="match status" value="1"/>
</dbReference>
<dbReference type="InterPro" id="IPR000524">
    <property type="entry name" value="Tscrpt_reg_HTH_GntR"/>
</dbReference>
<feature type="domain" description="HTH gntR-type" evidence="8">
    <location>
        <begin position="27"/>
        <end position="95"/>
    </location>
</feature>
<dbReference type="SMART" id="SM00345">
    <property type="entry name" value="HTH_GNTR"/>
    <property type="match status" value="1"/>
</dbReference>
<keyword evidence="4" id="KW-0663">Pyridoxal phosphate</keyword>
<sequence>MDRLNPQFARHLYRSVQSGLRARGTVMKLYTQLAETLAARIEQGYYRPGDRLPSVRALSQEHGVSLSTVQQAYRLLEDGGLAVPRPKSGYFVPPRRAAPALPAMTRAAQRPVDVSQWSDVLELVKRGARDGLVQLGRGMPDVTSPTLRPLLRSLAQVARRPDLGGLYYDAIQGSLPLREQISRLLVDAGCQIPASDLIITTGCHEALSASIRAICQPGDIVAVDSPSFHGAMQALKGFGMKALELPTDPINGISLEALEMALEQWPIKLIQLTPNCNNPLGYIMPEARKRALLTLAQRYDVAIIEDDVYGDLAYRYPRPRTIKSFDEDGRVLLCSSFSKTVAPGIRVGWIAPGRYFDRLLHMKYISTGATATQPQIALAEFLASGAYEPHVRRMRSQYQNGRDQMIDWVMKYFPEGTRASRPQGGFMLWVELDEGFDTLRLNRALLDKGVQIASGSLFSASGKYRSCLRMNYSRKPDAEQEAAVRKVGETVKALMAEMAGMQAEA</sequence>
<dbReference type="SUPFAM" id="SSF46785">
    <property type="entry name" value="Winged helix' DNA-binding domain"/>
    <property type="match status" value="1"/>
</dbReference>
<dbReference type="CDD" id="cd00609">
    <property type="entry name" value="AAT_like"/>
    <property type="match status" value="1"/>
</dbReference>
<accession>A0A6J4DZ75</accession>